<feature type="domain" description="Pseudouridine synthase RsuA/RluA-like" evidence="4">
    <location>
        <begin position="18"/>
        <end position="200"/>
    </location>
</feature>
<sequence length="268" mass="30776">MATRTTKQKIPILYEDDDVLVINKPAGLIVHSDGRILEPTVVDWILEKYPDIRGVGDQIKDLRFKAEEMPSLTDNLNPTSDNLERSGIVHRLDRETSGALVIAKNQIAFARLKKQFQRQLVHKRYQTFVYGSMKKDDGLIDMPIARSARNPVLWSATRGKKGEKRDALTEYQVLKRNKDFTFLDVYPRTGRTHQIRVHLKAINYPIVSDRLYSQKYAPALGFSRLALHSRSVSFIQPTTEQRIIVEAPYPEDFVHAISLINPESKIHE</sequence>
<dbReference type="GO" id="GO:0003723">
    <property type="term" value="F:RNA binding"/>
    <property type="evidence" value="ECO:0007669"/>
    <property type="project" value="InterPro"/>
</dbReference>
<evidence type="ECO:0000313" key="5">
    <source>
        <dbReference type="EMBL" id="PIQ68877.1"/>
    </source>
</evidence>
<dbReference type="InterPro" id="IPR006225">
    <property type="entry name" value="PsdUridine_synth_RluC/D"/>
</dbReference>
<evidence type="ECO:0000256" key="3">
    <source>
        <dbReference type="RuleBase" id="RU362028"/>
    </source>
</evidence>
<evidence type="ECO:0000256" key="1">
    <source>
        <dbReference type="ARBA" id="ARBA00010876"/>
    </source>
</evidence>
<dbReference type="InterPro" id="IPR050188">
    <property type="entry name" value="RluA_PseudoU_synthase"/>
</dbReference>
<dbReference type="PANTHER" id="PTHR21600:SF87">
    <property type="entry name" value="RNA PSEUDOURIDYLATE SYNTHASE DOMAIN-CONTAINING PROTEIN 1"/>
    <property type="match status" value="1"/>
</dbReference>
<evidence type="ECO:0000313" key="6">
    <source>
        <dbReference type="Proteomes" id="UP000229342"/>
    </source>
</evidence>
<dbReference type="PANTHER" id="PTHR21600">
    <property type="entry name" value="MITOCHONDRIAL RNA PSEUDOURIDINE SYNTHASE"/>
    <property type="match status" value="1"/>
</dbReference>
<keyword evidence="3" id="KW-0413">Isomerase</keyword>
<comment type="function">
    <text evidence="3">Responsible for synthesis of pseudouridine from uracil.</text>
</comment>
<protein>
    <recommendedName>
        <fullName evidence="3">Pseudouridine synthase</fullName>
        <ecNumber evidence="3">5.4.99.-</ecNumber>
    </recommendedName>
</protein>
<organism evidence="5 6">
    <name type="scientific">Candidatus Taylorbacteria bacterium CG11_big_fil_rev_8_21_14_0_20_46_11</name>
    <dbReference type="NCBI Taxonomy" id="1975025"/>
    <lineage>
        <taxon>Bacteria</taxon>
        <taxon>Candidatus Tayloriibacteriota</taxon>
    </lineage>
</organism>
<name>A0A2H0KCC7_9BACT</name>
<feature type="active site" evidence="2">
    <location>
        <position position="93"/>
    </location>
</feature>
<dbReference type="Pfam" id="PF00849">
    <property type="entry name" value="PseudoU_synth_2"/>
    <property type="match status" value="1"/>
</dbReference>
<comment type="caution">
    <text evidence="5">The sequence shown here is derived from an EMBL/GenBank/DDBJ whole genome shotgun (WGS) entry which is preliminary data.</text>
</comment>
<dbReference type="EMBL" id="PCVG01000020">
    <property type="protein sequence ID" value="PIQ68877.1"/>
    <property type="molecule type" value="Genomic_DNA"/>
</dbReference>
<dbReference type="InterPro" id="IPR020103">
    <property type="entry name" value="PsdUridine_synth_cat_dom_sf"/>
</dbReference>
<dbReference type="PROSITE" id="PS01129">
    <property type="entry name" value="PSI_RLU"/>
    <property type="match status" value="1"/>
</dbReference>
<evidence type="ECO:0000259" key="4">
    <source>
        <dbReference type="Pfam" id="PF00849"/>
    </source>
</evidence>
<evidence type="ECO:0000256" key="2">
    <source>
        <dbReference type="PIRSR" id="PIRSR606225-1"/>
    </source>
</evidence>
<dbReference type="CDD" id="cd02869">
    <property type="entry name" value="PseudoU_synth_RluA_like"/>
    <property type="match status" value="1"/>
</dbReference>
<comment type="catalytic activity">
    <reaction evidence="3">
        <text>a uridine in RNA = a pseudouridine in RNA</text>
        <dbReference type="Rhea" id="RHEA:48348"/>
        <dbReference type="Rhea" id="RHEA-COMP:12068"/>
        <dbReference type="Rhea" id="RHEA-COMP:12069"/>
        <dbReference type="ChEBI" id="CHEBI:65314"/>
        <dbReference type="ChEBI" id="CHEBI:65315"/>
    </reaction>
</comment>
<accession>A0A2H0KCC7</accession>
<dbReference type="NCBIfam" id="TIGR00005">
    <property type="entry name" value="rluA_subfam"/>
    <property type="match status" value="1"/>
</dbReference>
<dbReference type="InterPro" id="IPR006224">
    <property type="entry name" value="PsdUridine_synth_RluA-like_CS"/>
</dbReference>
<proteinExistence type="inferred from homology"/>
<gene>
    <name evidence="5" type="ORF">COV91_01755</name>
</gene>
<dbReference type="Gene3D" id="3.30.2350.10">
    <property type="entry name" value="Pseudouridine synthase"/>
    <property type="match status" value="1"/>
</dbReference>
<reference evidence="5 6" key="1">
    <citation type="submission" date="2017-09" db="EMBL/GenBank/DDBJ databases">
        <title>Depth-based differentiation of microbial function through sediment-hosted aquifers and enrichment of novel symbionts in the deep terrestrial subsurface.</title>
        <authorList>
            <person name="Probst A.J."/>
            <person name="Ladd B."/>
            <person name="Jarett J.K."/>
            <person name="Geller-Mcgrath D.E."/>
            <person name="Sieber C.M."/>
            <person name="Emerson J.B."/>
            <person name="Anantharaman K."/>
            <person name="Thomas B.C."/>
            <person name="Malmstrom R."/>
            <person name="Stieglmeier M."/>
            <person name="Klingl A."/>
            <person name="Woyke T."/>
            <person name="Ryan C.M."/>
            <person name="Banfield J.F."/>
        </authorList>
    </citation>
    <scope>NUCLEOTIDE SEQUENCE [LARGE SCALE GENOMIC DNA]</scope>
    <source>
        <strain evidence="5">CG11_big_fil_rev_8_21_14_0_20_46_11</strain>
    </source>
</reference>
<comment type="similarity">
    <text evidence="1 3">Belongs to the pseudouridine synthase RluA family.</text>
</comment>
<dbReference type="SUPFAM" id="SSF55120">
    <property type="entry name" value="Pseudouridine synthase"/>
    <property type="match status" value="1"/>
</dbReference>
<dbReference type="GO" id="GO:0000455">
    <property type="term" value="P:enzyme-directed rRNA pseudouridine synthesis"/>
    <property type="evidence" value="ECO:0007669"/>
    <property type="project" value="TreeGrafter"/>
</dbReference>
<dbReference type="GO" id="GO:0009982">
    <property type="term" value="F:pseudouridine synthase activity"/>
    <property type="evidence" value="ECO:0007669"/>
    <property type="project" value="InterPro"/>
</dbReference>
<dbReference type="InterPro" id="IPR006145">
    <property type="entry name" value="PsdUridine_synth_RsuA/RluA"/>
</dbReference>
<dbReference type="Proteomes" id="UP000229342">
    <property type="component" value="Unassembled WGS sequence"/>
</dbReference>
<dbReference type="AlphaFoldDB" id="A0A2H0KCC7"/>
<dbReference type="GO" id="GO:0140098">
    <property type="term" value="F:catalytic activity, acting on RNA"/>
    <property type="evidence" value="ECO:0007669"/>
    <property type="project" value="UniProtKB-ARBA"/>
</dbReference>
<dbReference type="EC" id="5.4.99.-" evidence="3"/>